<name>A0A318HRC1_BURPY</name>
<sequence>MLSRQPPFSRCRAVRSPRCFQRRVCPVREKLATRPVHHCRQVYERAPSECRSCECPRLVGSRDLHATQQVRPDLVLHMAVARIRLEILHLDARVLHQRAHMPTPDIVPIPAQRTCQHPRPDKRRLLHARFIDPAHHRLIRLSHWLRPAIRARSRDTDQPCLLRHRQGLRTVDHRFALSHPASACALSKRSLSADLGVQCLRSTGGSLDGAIYWVMQIRTLPLGKADQTRRGRT</sequence>
<dbReference type="Proteomes" id="UP000247755">
    <property type="component" value="Unassembled WGS sequence"/>
</dbReference>
<reference evidence="1 2" key="1">
    <citation type="submission" date="2018-05" db="EMBL/GenBank/DDBJ databases">
        <title>Comparative genomics of bacterial root endophytes of switchgrass collected from native prairies over two seasons.</title>
        <authorList>
            <person name="Tang Y."/>
        </authorList>
    </citation>
    <scope>NUCLEOTIDE SEQUENCE [LARGE SCALE GENOMIC DNA]</scope>
    <source>
        <strain evidence="1 2">NFIX32</strain>
    </source>
</reference>
<dbReference type="EMBL" id="QJJY01000065">
    <property type="protein sequence ID" value="PXX21034.1"/>
    <property type="molecule type" value="Genomic_DNA"/>
</dbReference>
<gene>
    <name evidence="1" type="ORF">NA66_10652</name>
</gene>
<accession>A0A318HRC1</accession>
<dbReference type="AlphaFoldDB" id="A0A318HRC1"/>
<proteinExistence type="predicted"/>
<comment type="caution">
    <text evidence="1">The sequence shown here is derived from an EMBL/GenBank/DDBJ whole genome shotgun (WGS) entry which is preliminary data.</text>
</comment>
<protein>
    <submittedName>
        <fullName evidence="1">Uncharacterized protein</fullName>
    </submittedName>
</protein>
<evidence type="ECO:0000313" key="1">
    <source>
        <dbReference type="EMBL" id="PXX21034.1"/>
    </source>
</evidence>
<evidence type="ECO:0000313" key="2">
    <source>
        <dbReference type="Proteomes" id="UP000247755"/>
    </source>
</evidence>
<organism evidence="1 2">
    <name type="scientific">Burkholderia pyrrocinia</name>
    <name type="common">Pseudomonas pyrrocinia</name>
    <dbReference type="NCBI Taxonomy" id="60550"/>
    <lineage>
        <taxon>Bacteria</taxon>
        <taxon>Pseudomonadati</taxon>
        <taxon>Pseudomonadota</taxon>
        <taxon>Betaproteobacteria</taxon>
        <taxon>Burkholderiales</taxon>
        <taxon>Burkholderiaceae</taxon>
        <taxon>Burkholderia</taxon>
        <taxon>Burkholderia cepacia complex</taxon>
    </lineage>
</organism>